<keyword evidence="12 18" id="KW-1133">Transmembrane helix</keyword>
<accession>A0A9D4UJF2</accession>
<dbReference type="FunFam" id="3.80.10.10:FF:000400">
    <property type="entry name" value="Nuclear pore complex protein NUP107"/>
    <property type="match status" value="1"/>
</dbReference>
<evidence type="ECO:0000256" key="6">
    <source>
        <dbReference type="ARBA" id="ARBA00022692"/>
    </source>
</evidence>
<dbReference type="GO" id="GO:0009653">
    <property type="term" value="P:anatomical structure morphogenesis"/>
    <property type="evidence" value="ECO:0007669"/>
    <property type="project" value="UniProtKB-ARBA"/>
</dbReference>
<dbReference type="InterPro" id="IPR055414">
    <property type="entry name" value="LRR_R13L4/SHOC2-like"/>
</dbReference>
<organism evidence="21 22">
    <name type="scientific">Adiantum capillus-veneris</name>
    <name type="common">Maidenhair fern</name>
    <dbReference type="NCBI Taxonomy" id="13818"/>
    <lineage>
        <taxon>Eukaryota</taxon>
        <taxon>Viridiplantae</taxon>
        <taxon>Streptophyta</taxon>
        <taxon>Embryophyta</taxon>
        <taxon>Tracheophyta</taxon>
        <taxon>Polypodiopsida</taxon>
        <taxon>Polypodiidae</taxon>
        <taxon>Polypodiales</taxon>
        <taxon>Pteridineae</taxon>
        <taxon>Pteridaceae</taxon>
        <taxon>Vittarioideae</taxon>
        <taxon>Adiantum</taxon>
    </lineage>
</organism>
<evidence type="ECO:0000256" key="9">
    <source>
        <dbReference type="ARBA" id="ARBA00022741"/>
    </source>
</evidence>
<keyword evidence="3" id="KW-0723">Serine/threonine-protein kinase</keyword>
<comment type="subcellular location">
    <subcellularLocation>
        <location evidence="1">Membrane</location>
        <topology evidence="1">Single-pass membrane protein</topology>
    </subcellularLocation>
</comment>
<feature type="region of interest" description="Disordered" evidence="17">
    <location>
        <begin position="760"/>
        <end position="786"/>
    </location>
</feature>
<dbReference type="OrthoDB" id="676979at2759"/>
<dbReference type="InterPro" id="IPR001245">
    <property type="entry name" value="Ser-Thr/Tyr_kinase_cat_dom"/>
</dbReference>
<evidence type="ECO:0000313" key="21">
    <source>
        <dbReference type="EMBL" id="KAI5068991.1"/>
    </source>
</evidence>
<evidence type="ECO:0000256" key="8">
    <source>
        <dbReference type="ARBA" id="ARBA00022737"/>
    </source>
</evidence>
<dbReference type="InterPro" id="IPR011009">
    <property type="entry name" value="Kinase-like_dom_sf"/>
</dbReference>
<evidence type="ECO:0000256" key="1">
    <source>
        <dbReference type="ARBA" id="ARBA00004167"/>
    </source>
</evidence>
<keyword evidence="5" id="KW-0808">Transferase</keyword>
<dbReference type="Pfam" id="PF07714">
    <property type="entry name" value="PK_Tyr_Ser-Thr"/>
    <property type="match status" value="1"/>
</dbReference>
<dbReference type="GO" id="GO:0004674">
    <property type="term" value="F:protein serine/threonine kinase activity"/>
    <property type="evidence" value="ECO:0007669"/>
    <property type="project" value="UniProtKB-KW"/>
</dbReference>
<keyword evidence="7 19" id="KW-0732">Signal</keyword>
<keyword evidence="11" id="KW-0067">ATP-binding</keyword>
<dbReference type="InterPro" id="IPR001611">
    <property type="entry name" value="Leu-rich_rpt"/>
</dbReference>
<dbReference type="SMART" id="SM00220">
    <property type="entry name" value="S_TKc"/>
    <property type="match status" value="1"/>
</dbReference>
<dbReference type="GO" id="GO:0005524">
    <property type="term" value="F:ATP binding"/>
    <property type="evidence" value="ECO:0007669"/>
    <property type="project" value="UniProtKB-KW"/>
</dbReference>
<evidence type="ECO:0000256" key="5">
    <source>
        <dbReference type="ARBA" id="ARBA00022679"/>
    </source>
</evidence>
<dbReference type="PROSITE" id="PS50011">
    <property type="entry name" value="PROTEIN_KINASE_DOM"/>
    <property type="match status" value="1"/>
</dbReference>
<keyword evidence="22" id="KW-1185">Reference proteome</keyword>
<evidence type="ECO:0000256" key="11">
    <source>
        <dbReference type="ARBA" id="ARBA00022840"/>
    </source>
</evidence>
<feature type="transmembrane region" description="Helical" evidence="18">
    <location>
        <begin position="800"/>
        <end position="824"/>
    </location>
</feature>
<evidence type="ECO:0000256" key="19">
    <source>
        <dbReference type="SAM" id="SignalP"/>
    </source>
</evidence>
<feature type="chain" id="PRO_5039096380" description="non-specific serine/threonine protein kinase" evidence="19">
    <location>
        <begin position="37"/>
        <end position="1160"/>
    </location>
</feature>
<comment type="caution">
    <text evidence="21">The sequence shown here is derived from an EMBL/GenBank/DDBJ whole genome shotgun (WGS) entry which is preliminary data.</text>
</comment>
<keyword evidence="10" id="KW-0418">Kinase</keyword>
<dbReference type="SMART" id="SM00365">
    <property type="entry name" value="LRR_SD22"/>
    <property type="match status" value="5"/>
</dbReference>
<evidence type="ECO:0000256" key="13">
    <source>
        <dbReference type="ARBA" id="ARBA00023136"/>
    </source>
</evidence>
<gene>
    <name evidence="21" type="ORF">GOP47_0015292</name>
</gene>
<dbReference type="InterPro" id="IPR008271">
    <property type="entry name" value="Ser/Thr_kinase_AS"/>
</dbReference>
<dbReference type="Pfam" id="PF13855">
    <property type="entry name" value="LRR_8"/>
    <property type="match status" value="1"/>
</dbReference>
<evidence type="ECO:0000256" key="2">
    <source>
        <dbReference type="ARBA" id="ARBA00012513"/>
    </source>
</evidence>
<keyword evidence="4" id="KW-0433">Leucine-rich repeat</keyword>
<evidence type="ECO:0000256" key="15">
    <source>
        <dbReference type="ARBA" id="ARBA00047899"/>
    </source>
</evidence>
<dbReference type="Gene3D" id="1.10.510.10">
    <property type="entry name" value="Transferase(Phosphotransferase) domain 1"/>
    <property type="match status" value="1"/>
</dbReference>
<dbReference type="InterPro" id="IPR032675">
    <property type="entry name" value="LRR_dom_sf"/>
</dbReference>
<dbReference type="Proteomes" id="UP000886520">
    <property type="component" value="Chromosome 15"/>
</dbReference>
<keyword evidence="6 18" id="KW-0812">Transmembrane</keyword>
<evidence type="ECO:0000256" key="16">
    <source>
        <dbReference type="ARBA" id="ARBA00048679"/>
    </source>
</evidence>
<dbReference type="SUPFAM" id="SSF52047">
    <property type="entry name" value="RNI-like"/>
    <property type="match status" value="1"/>
</dbReference>
<reference evidence="21" key="1">
    <citation type="submission" date="2021-01" db="EMBL/GenBank/DDBJ databases">
        <title>Adiantum capillus-veneris genome.</title>
        <authorList>
            <person name="Fang Y."/>
            <person name="Liao Q."/>
        </authorList>
    </citation>
    <scope>NUCLEOTIDE SEQUENCE</scope>
    <source>
        <strain evidence="21">H3</strain>
        <tissue evidence="21">Leaf</tissue>
    </source>
</reference>
<evidence type="ECO:0000256" key="14">
    <source>
        <dbReference type="ARBA" id="ARBA00023180"/>
    </source>
</evidence>
<dbReference type="Gene3D" id="3.80.10.10">
    <property type="entry name" value="Ribonuclease Inhibitor"/>
    <property type="match status" value="5"/>
</dbReference>
<sequence length="1160" mass="125719">MDRLYTHPNTSLHAHLIIPLAVCCLLLLHSWTPIFADNVQAPNGPQTNGGDGGFGEPLQSPALAPSVYYRDKDALITLKGLLGKENPFISSVLYNWGGRDDQDENEQEEEEDICQWARVHCDDSSNVMFLDFRQLNLQGPLPQHAFSSFPSLTRLSLSSNNFSAGIPTDIALCANLQTLDLSYNSLSSNIPVELGFLQNLTQLDLSSNQLRGQIDLGMAQNWTSLFYLNLSNNEFSGSMPYVNSQSLRLLDLSNNQFNGSLPLQPLGEVMPNLQGLRLGGNKLFGEIPSSLFNTCSTTLQELDLSWNAFWGSLPSTVGNCSALRILSLSRNYLGGYLPGEIGDLLQLKSLILGDNHFSSLASELGSLTNLIYLDLKRNHLSGKIPSFLALNKGLQYLWLNSNNLSGTIPPEVLQNLTLVKYLDLSNNALDGGIPRELKNMTSLRYLLMSGNGFAGKIPEEIGNFKSLQVLDLSFNALNGSIPSSIGGLQSLLWLMLSSNSLTGPLPQEITNCSSLLWLNAANNHLSGPLPDRLGMMGNQARITLDENEATFAPLPDNAGDCSFMERWLPTDEGFNYNIYFSVLDYRACAAIWNRFIMGRLPLGGSSCQSKVNFTTSAYLQLSNNKLSGSIPDSLGNFSMLSFLFLGSNKLTGSIPLILTTLPLLNLDLSHNELNGSISPSLGNLTCLAMLDLSSNHLSGNIPAGLENLGHLYNFNVSFNADLTGPIPKGGRFPGFQSSAYLGNQKLCFADDVVRQQVVGGPSAKCPSNDTQARGGTGALGDRQHQHEHGASVKKYMKAGALAGVVAAGALLVVGAVGMFVNFAAARQKLANRGAGGSELHSLMDYHKSAASEKWTAEMFDGRRRGWLSYADLDWATCGFNDKFLAGRGSSAAVYKANLGGGVVLAVKLLEFHVSNRESFLTHVRHVASLRHPNLVPVIGCLSRGAQHLLLLPFIQRGSLHDILRMCPHLLDWQRTLHVVHGVAAALAYLHGICKPPVVHGDLKPSNILIDGLFKPYLADCALAHAIPVGMQPWHAPVHSEFVAPEYAPALEPTAQGDVYSFGAIMLELVTRQRGNAGHVGGVVKWARAAAGRRSATEVVDVQLWSTCADVRHVAHFVRLALACTHDDPSCRPAMHDLVTALAVLASEEEHRLPCIYTASV</sequence>
<evidence type="ECO:0000256" key="4">
    <source>
        <dbReference type="ARBA" id="ARBA00022614"/>
    </source>
</evidence>
<dbReference type="InterPro" id="IPR003591">
    <property type="entry name" value="Leu-rich_rpt_typical-subtyp"/>
</dbReference>
<feature type="domain" description="Protein kinase" evidence="20">
    <location>
        <begin position="879"/>
        <end position="1144"/>
    </location>
</feature>
<comment type="catalytic activity">
    <reaction evidence="15">
        <text>L-threonyl-[protein] + ATP = O-phospho-L-threonyl-[protein] + ADP + H(+)</text>
        <dbReference type="Rhea" id="RHEA:46608"/>
        <dbReference type="Rhea" id="RHEA-COMP:11060"/>
        <dbReference type="Rhea" id="RHEA-COMP:11605"/>
        <dbReference type="ChEBI" id="CHEBI:15378"/>
        <dbReference type="ChEBI" id="CHEBI:30013"/>
        <dbReference type="ChEBI" id="CHEBI:30616"/>
        <dbReference type="ChEBI" id="CHEBI:61977"/>
        <dbReference type="ChEBI" id="CHEBI:456216"/>
        <dbReference type="EC" id="2.7.11.1"/>
    </reaction>
</comment>
<evidence type="ECO:0000256" key="10">
    <source>
        <dbReference type="ARBA" id="ARBA00022777"/>
    </source>
</evidence>
<proteinExistence type="predicted"/>
<evidence type="ECO:0000259" key="20">
    <source>
        <dbReference type="PROSITE" id="PS50011"/>
    </source>
</evidence>
<dbReference type="PRINTS" id="PR00019">
    <property type="entry name" value="LEURICHRPT"/>
</dbReference>
<dbReference type="SUPFAM" id="SSF52058">
    <property type="entry name" value="L domain-like"/>
    <property type="match status" value="1"/>
</dbReference>
<dbReference type="Pfam" id="PF23598">
    <property type="entry name" value="LRR_14"/>
    <property type="match status" value="1"/>
</dbReference>
<dbReference type="InterPro" id="IPR000719">
    <property type="entry name" value="Prot_kinase_dom"/>
</dbReference>
<evidence type="ECO:0000256" key="18">
    <source>
        <dbReference type="SAM" id="Phobius"/>
    </source>
</evidence>
<dbReference type="SUPFAM" id="SSF56112">
    <property type="entry name" value="Protein kinase-like (PK-like)"/>
    <property type="match status" value="1"/>
</dbReference>
<dbReference type="GO" id="GO:0099402">
    <property type="term" value="P:plant organ development"/>
    <property type="evidence" value="ECO:0007669"/>
    <property type="project" value="UniProtKB-ARBA"/>
</dbReference>
<keyword evidence="9" id="KW-0547">Nucleotide-binding</keyword>
<evidence type="ECO:0000256" key="17">
    <source>
        <dbReference type="SAM" id="MobiDB-lite"/>
    </source>
</evidence>
<evidence type="ECO:0000313" key="22">
    <source>
        <dbReference type="Proteomes" id="UP000886520"/>
    </source>
</evidence>
<evidence type="ECO:0000256" key="3">
    <source>
        <dbReference type="ARBA" id="ARBA00022527"/>
    </source>
</evidence>
<feature type="signal peptide" evidence="19">
    <location>
        <begin position="1"/>
        <end position="36"/>
    </location>
</feature>
<dbReference type="FunFam" id="3.80.10.10:FF:000095">
    <property type="entry name" value="LRR receptor-like serine/threonine-protein kinase GSO1"/>
    <property type="match status" value="1"/>
</dbReference>
<dbReference type="AlphaFoldDB" id="A0A9D4UJF2"/>
<dbReference type="Pfam" id="PF00560">
    <property type="entry name" value="LRR_1"/>
    <property type="match status" value="8"/>
</dbReference>
<evidence type="ECO:0000256" key="7">
    <source>
        <dbReference type="ARBA" id="ARBA00022729"/>
    </source>
</evidence>
<comment type="catalytic activity">
    <reaction evidence="16">
        <text>L-seryl-[protein] + ATP = O-phospho-L-seryl-[protein] + ADP + H(+)</text>
        <dbReference type="Rhea" id="RHEA:17989"/>
        <dbReference type="Rhea" id="RHEA-COMP:9863"/>
        <dbReference type="Rhea" id="RHEA-COMP:11604"/>
        <dbReference type="ChEBI" id="CHEBI:15378"/>
        <dbReference type="ChEBI" id="CHEBI:29999"/>
        <dbReference type="ChEBI" id="CHEBI:30616"/>
        <dbReference type="ChEBI" id="CHEBI:83421"/>
        <dbReference type="ChEBI" id="CHEBI:456216"/>
        <dbReference type="EC" id="2.7.11.1"/>
    </reaction>
</comment>
<keyword evidence="14" id="KW-0325">Glycoprotein</keyword>
<dbReference type="SMART" id="SM00369">
    <property type="entry name" value="LRR_TYP"/>
    <property type="match status" value="9"/>
</dbReference>
<dbReference type="EMBL" id="JABFUD020000015">
    <property type="protein sequence ID" value="KAI5068991.1"/>
    <property type="molecule type" value="Genomic_DNA"/>
</dbReference>
<keyword evidence="13 18" id="KW-0472">Membrane</keyword>
<dbReference type="PROSITE" id="PS00108">
    <property type="entry name" value="PROTEIN_KINASE_ST"/>
    <property type="match status" value="1"/>
</dbReference>
<dbReference type="PANTHER" id="PTHR48053">
    <property type="entry name" value="LEUCINE RICH REPEAT FAMILY PROTEIN, EXPRESSED"/>
    <property type="match status" value="1"/>
</dbReference>
<protein>
    <recommendedName>
        <fullName evidence="2">non-specific serine/threonine protein kinase</fullName>
        <ecNumber evidence="2">2.7.11.1</ecNumber>
    </recommendedName>
</protein>
<dbReference type="InterPro" id="IPR051716">
    <property type="entry name" value="Plant_RL_S/T_kinase"/>
</dbReference>
<evidence type="ECO:0000256" key="12">
    <source>
        <dbReference type="ARBA" id="ARBA00022989"/>
    </source>
</evidence>
<dbReference type="Gene3D" id="3.30.200.20">
    <property type="entry name" value="Phosphorylase Kinase, domain 1"/>
    <property type="match status" value="1"/>
</dbReference>
<keyword evidence="8" id="KW-0677">Repeat</keyword>
<dbReference type="PROSITE" id="PS51450">
    <property type="entry name" value="LRR"/>
    <property type="match status" value="1"/>
</dbReference>
<dbReference type="GO" id="GO:0016020">
    <property type="term" value="C:membrane"/>
    <property type="evidence" value="ECO:0007669"/>
    <property type="project" value="UniProtKB-SubCell"/>
</dbReference>
<dbReference type="EC" id="2.7.11.1" evidence="2"/>
<name>A0A9D4UJF2_ADICA</name>
<dbReference type="PANTHER" id="PTHR48053:SF71">
    <property type="entry name" value="LEUCINE RICH REPEAT FAMILY PROTEIN, EXPRESSED"/>
    <property type="match status" value="1"/>
</dbReference>
<dbReference type="FunFam" id="3.80.10.10:FF:000383">
    <property type="entry name" value="Leucine-rich repeat receptor protein kinase EMS1"/>
    <property type="match status" value="1"/>
</dbReference>